<dbReference type="InterPro" id="IPR056672">
    <property type="entry name" value="DUF7770"/>
</dbReference>
<evidence type="ECO:0000313" key="2">
    <source>
        <dbReference type="EMBL" id="KAK0501832.1"/>
    </source>
</evidence>
<feature type="domain" description="DUF7770" evidence="1">
    <location>
        <begin position="37"/>
        <end position="185"/>
    </location>
</feature>
<evidence type="ECO:0000259" key="1">
    <source>
        <dbReference type="Pfam" id="PF24968"/>
    </source>
</evidence>
<dbReference type="EMBL" id="JAUEPU010000006">
    <property type="protein sequence ID" value="KAK0501832.1"/>
    <property type="molecule type" value="Genomic_DNA"/>
</dbReference>
<keyword evidence="3" id="KW-1185">Reference proteome</keyword>
<gene>
    <name evidence="2" type="ORF">EDD18DRAFT_1101546</name>
</gene>
<comment type="caution">
    <text evidence="2">The sequence shown here is derived from an EMBL/GenBank/DDBJ whole genome shotgun (WGS) entry which is preliminary data.</text>
</comment>
<sequence length="186" mass="20843">MSGSLPERASIICTGLLGTPNWATLKVDGLAIVGTSNGHVYHFRLFIYNSASNFSICLDCNPSYDPQDSDRAVVTIGYKKYMYTDSRNAPGKFPKSTGPFNTKLKASQNVETILKLLFNNLERDKYRLDGGLGCRHWCATILGDLEQRSYVANDSTERFEAWEESKKSELGVGIFMMPRQKGAFYQ</sequence>
<evidence type="ECO:0000313" key="3">
    <source>
        <dbReference type="Proteomes" id="UP001175228"/>
    </source>
</evidence>
<organism evidence="2 3">
    <name type="scientific">Armillaria luteobubalina</name>
    <dbReference type="NCBI Taxonomy" id="153913"/>
    <lineage>
        <taxon>Eukaryota</taxon>
        <taxon>Fungi</taxon>
        <taxon>Dikarya</taxon>
        <taxon>Basidiomycota</taxon>
        <taxon>Agaricomycotina</taxon>
        <taxon>Agaricomycetes</taxon>
        <taxon>Agaricomycetidae</taxon>
        <taxon>Agaricales</taxon>
        <taxon>Marasmiineae</taxon>
        <taxon>Physalacriaceae</taxon>
        <taxon>Armillaria</taxon>
    </lineage>
</organism>
<proteinExistence type="predicted"/>
<dbReference type="Pfam" id="PF24968">
    <property type="entry name" value="DUF7770"/>
    <property type="match status" value="1"/>
</dbReference>
<dbReference type="Proteomes" id="UP001175228">
    <property type="component" value="Unassembled WGS sequence"/>
</dbReference>
<protein>
    <recommendedName>
        <fullName evidence="1">DUF7770 domain-containing protein</fullName>
    </recommendedName>
</protein>
<dbReference type="AlphaFoldDB" id="A0AA39QF84"/>
<accession>A0AA39QF84</accession>
<reference evidence="2" key="1">
    <citation type="submission" date="2023-06" db="EMBL/GenBank/DDBJ databases">
        <authorList>
            <consortium name="Lawrence Berkeley National Laboratory"/>
            <person name="Ahrendt S."/>
            <person name="Sahu N."/>
            <person name="Indic B."/>
            <person name="Wong-Bajracharya J."/>
            <person name="Merenyi Z."/>
            <person name="Ke H.-M."/>
            <person name="Monk M."/>
            <person name="Kocsube S."/>
            <person name="Drula E."/>
            <person name="Lipzen A."/>
            <person name="Balint B."/>
            <person name="Henrissat B."/>
            <person name="Andreopoulos B."/>
            <person name="Martin F.M."/>
            <person name="Harder C.B."/>
            <person name="Rigling D."/>
            <person name="Ford K.L."/>
            <person name="Foster G.D."/>
            <person name="Pangilinan J."/>
            <person name="Papanicolaou A."/>
            <person name="Barry K."/>
            <person name="LaButti K."/>
            <person name="Viragh M."/>
            <person name="Koriabine M."/>
            <person name="Yan M."/>
            <person name="Riley R."/>
            <person name="Champramary S."/>
            <person name="Plett K.L."/>
            <person name="Tsai I.J."/>
            <person name="Slot J."/>
            <person name="Sipos G."/>
            <person name="Plett J."/>
            <person name="Nagy L.G."/>
            <person name="Grigoriev I.V."/>
        </authorList>
    </citation>
    <scope>NUCLEOTIDE SEQUENCE</scope>
    <source>
        <strain evidence="2">HWK02</strain>
    </source>
</reference>
<name>A0AA39QF84_9AGAR</name>